<accession>A0A1N7IXN3</accession>
<protein>
    <recommendedName>
        <fullName evidence="4">Phospholipase_D-nuclease N-terminal</fullName>
    </recommendedName>
</protein>
<evidence type="ECO:0000313" key="2">
    <source>
        <dbReference type="EMBL" id="SIS41757.1"/>
    </source>
</evidence>
<keyword evidence="1" id="KW-1133">Transmembrane helix</keyword>
<dbReference type="Proteomes" id="UP000186292">
    <property type="component" value="Unassembled WGS sequence"/>
</dbReference>
<dbReference type="STRING" id="1161099.SAMN05444817_102276"/>
<feature type="transmembrane region" description="Helical" evidence="1">
    <location>
        <begin position="57"/>
        <end position="77"/>
    </location>
</feature>
<proteinExistence type="predicted"/>
<organism evidence="2 3">
    <name type="scientific">Corynebacterium appendicis CIP 107643</name>
    <dbReference type="NCBI Taxonomy" id="1161099"/>
    <lineage>
        <taxon>Bacteria</taxon>
        <taxon>Bacillati</taxon>
        <taxon>Actinomycetota</taxon>
        <taxon>Actinomycetes</taxon>
        <taxon>Mycobacteriales</taxon>
        <taxon>Corynebacteriaceae</taxon>
        <taxon>Corynebacterium</taxon>
    </lineage>
</organism>
<dbReference type="AlphaFoldDB" id="A0A1N7IXN3"/>
<evidence type="ECO:0000256" key="1">
    <source>
        <dbReference type="SAM" id="Phobius"/>
    </source>
</evidence>
<keyword evidence="1" id="KW-0812">Transmembrane</keyword>
<keyword evidence="1" id="KW-0472">Membrane</keyword>
<keyword evidence="3" id="KW-1185">Reference proteome</keyword>
<name>A0A1N7IXN3_9CORY</name>
<evidence type="ECO:0008006" key="4">
    <source>
        <dbReference type="Google" id="ProtNLM"/>
    </source>
</evidence>
<dbReference type="EMBL" id="FTOF01000002">
    <property type="protein sequence ID" value="SIS41757.1"/>
    <property type="molecule type" value="Genomic_DNA"/>
</dbReference>
<evidence type="ECO:0000313" key="3">
    <source>
        <dbReference type="Proteomes" id="UP000186292"/>
    </source>
</evidence>
<gene>
    <name evidence="2" type="ORF">SAMN05444817_102276</name>
</gene>
<reference evidence="3" key="1">
    <citation type="submission" date="2017-01" db="EMBL/GenBank/DDBJ databases">
        <authorList>
            <person name="Varghese N."/>
            <person name="Submissions S."/>
        </authorList>
    </citation>
    <scope>NUCLEOTIDE SEQUENCE [LARGE SCALE GENOMIC DNA]</scope>
    <source>
        <strain evidence="3">DSM 44531</strain>
    </source>
</reference>
<sequence>MIGRMNPIDSVLEAWKSLSKEEKTAAGIFGAVDTAAKGFALWDLARTDSKNLRGPKWFWTTFIGAVNTIGWASYFTVGKKRDGKKN</sequence>